<evidence type="ECO:0000313" key="2">
    <source>
        <dbReference type="Proteomes" id="UP000005237"/>
    </source>
</evidence>
<name>A0A8R1J198_CAEJA</name>
<accession>A0A8R1J198</accession>
<sequence>MILVGLLCPLPRQTTQQRELCPSCRSYKTRSTSNTNCQTILLKKKYLHHHQHASPVESNRFWHVEFATLPTNQYDV</sequence>
<reference evidence="2" key="1">
    <citation type="submission" date="2010-08" db="EMBL/GenBank/DDBJ databases">
        <authorList>
            <consortium name="Caenorhabditis japonica Sequencing Consortium"/>
            <person name="Wilson R.K."/>
        </authorList>
    </citation>
    <scope>NUCLEOTIDE SEQUENCE [LARGE SCALE GENOMIC DNA]</scope>
    <source>
        <strain evidence="2">DF5081</strain>
    </source>
</reference>
<dbReference type="EnsemblMetazoa" id="CJA43247.1">
    <property type="protein sequence ID" value="CJA43247.1"/>
    <property type="gene ID" value="WBGene00219095"/>
</dbReference>
<organism evidence="1 2">
    <name type="scientific">Caenorhabditis japonica</name>
    <dbReference type="NCBI Taxonomy" id="281687"/>
    <lineage>
        <taxon>Eukaryota</taxon>
        <taxon>Metazoa</taxon>
        <taxon>Ecdysozoa</taxon>
        <taxon>Nematoda</taxon>
        <taxon>Chromadorea</taxon>
        <taxon>Rhabditida</taxon>
        <taxon>Rhabditina</taxon>
        <taxon>Rhabditomorpha</taxon>
        <taxon>Rhabditoidea</taxon>
        <taxon>Rhabditidae</taxon>
        <taxon>Peloderinae</taxon>
        <taxon>Caenorhabditis</taxon>
    </lineage>
</organism>
<protein>
    <submittedName>
        <fullName evidence="1">Uncharacterized protein</fullName>
    </submittedName>
</protein>
<dbReference type="Proteomes" id="UP000005237">
    <property type="component" value="Unassembled WGS sequence"/>
</dbReference>
<keyword evidence="2" id="KW-1185">Reference proteome</keyword>
<proteinExistence type="predicted"/>
<evidence type="ECO:0000313" key="1">
    <source>
        <dbReference type="EnsemblMetazoa" id="CJA43247.1"/>
    </source>
</evidence>
<reference evidence="1" key="2">
    <citation type="submission" date="2022-06" db="UniProtKB">
        <authorList>
            <consortium name="EnsemblMetazoa"/>
        </authorList>
    </citation>
    <scope>IDENTIFICATION</scope>
    <source>
        <strain evidence="1">DF5081</strain>
    </source>
</reference>
<dbReference type="AlphaFoldDB" id="A0A8R1J198"/>